<dbReference type="NCBIfam" id="NF033520">
    <property type="entry name" value="transpos_IS982"/>
    <property type="match status" value="1"/>
</dbReference>
<proteinExistence type="predicted"/>
<dbReference type="AlphaFoldDB" id="A0A6B1DMC0"/>
<gene>
    <name evidence="2" type="ORF">F4Y08_01225</name>
</gene>
<dbReference type="EMBL" id="VXPY01000010">
    <property type="protein sequence ID" value="MYD88949.1"/>
    <property type="molecule type" value="Genomic_DNA"/>
</dbReference>
<comment type="caution">
    <text evidence="2">The sequence shown here is derived from an EMBL/GenBank/DDBJ whole genome shotgun (WGS) entry which is preliminary data.</text>
</comment>
<dbReference type="GO" id="GO:0006313">
    <property type="term" value="P:DNA transposition"/>
    <property type="evidence" value="ECO:0007669"/>
    <property type="project" value="InterPro"/>
</dbReference>
<organism evidence="2">
    <name type="scientific">Caldilineaceae bacterium SB0662_bin_9</name>
    <dbReference type="NCBI Taxonomy" id="2605258"/>
    <lineage>
        <taxon>Bacteria</taxon>
        <taxon>Bacillati</taxon>
        <taxon>Chloroflexota</taxon>
        <taxon>Caldilineae</taxon>
        <taxon>Caldilineales</taxon>
        <taxon>Caldilineaceae</taxon>
    </lineage>
</organism>
<feature type="domain" description="Transposase IS4-like" evidence="1">
    <location>
        <begin position="107"/>
        <end position="275"/>
    </location>
</feature>
<dbReference type="GO" id="GO:0004803">
    <property type="term" value="F:transposase activity"/>
    <property type="evidence" value="ECO:0007669"/>
    <property type="project" value="InterPro"/>
</dbReference>
<dbReference type="InterPro" id="IPR002559">
    <property type="entry name" value="Transposase_11"/>
</dbReference>
<reference evidence="2" key="1">
    <citation type="submission" date="2019-09" db="EMBL/GenBank/DDBJ databases">
        <title>Characterisation of the sponge microbiome using genome-centric metagenomics.</title>
        <authorList>
            <person name="Engelberts J.P."/>
            <person name="Robbins S.J."/>
            <person name="De Goeij J.M."/>
            <person name="Aranda M."/>
            <person name="Bell S.C."/>
            <person name="Webster N.S."/>
        </authorList>
    </citation>
    <scope>NUCLEOTIDE SEQUENCE</scope>
    <source>
        <strain evidence="2">SB0662_bin_9</strain>
    </source>
</reference>
<name>A0A6B1DMC0_9CHLR</name>
<accession>A0A6B1DMC0</accession>
<evidence type="ECO:0000313" key="2">
    <source>
        <dbReference type="EMBL" id="MYD88949.1"/>
    </source>
</evidence>
<sequence>MAFEDLATVVYVWVDDGYQAHAAGGRQGQAGAQPRFSDSEVITLLLLMDFLPFPGETQFLGFVRANHLSLFPHLLSQSQFNRRARQLWPWVEALRRHWAEVLGGTGGSLYLLDTKPLPVVGYTRDKGRSDFAATADYGVCASRNLKYFGYKLVLLCTPAGVPAAYELVPASTDERVAGEQVLDWVWQARILGDKDFLGADWQQGYRETRGLEILTPARANQRPARPAAVQRWLNRLRERIEGAFHEVQNTGRHLEHLTCRTLRGLSTHVAAKMASHALKLLLRRQAGIDVRTFTLTL</sequence>
<dbReference type="GO" id="GO:0003677">
    <property type="term" value="F:DNA binding"/>
    <property type="evidence" value="ECO:0007669"/>
    <property type="project" value="InterPro"/>
</dbReference>
<protein>
    <submittedName>
        <fullName evidence="2">IS982 family transposase</fullName>
    </submittedName>
</protein>
<dbReference type="Pfam" id="PF01609">
    <property type="entry name" value="DDE_Tnp_1"/>
    <property type="match status" value="1"/>
</dbReference>
<evidence type="ECO:0000259" key="1">
    <source>
        <dbReference type="Pfam" id="PF01609"/>
    </source>
</evidence>